<dbReference type="EMBL" id="JAUBYV010000010">
    <property type="protein sequence ID" value="KAK2624332.1"/>
    <property type="molecule type" value="Genomic_DNA"/>
</dbReference>
<sequence length="768" mass="86449">MSEAKRKILGLFRSRSAAEKPKDTSRSDDDRERDRERTHRRERPSTAHSSGRHKRPHSSHVSHSKSSPSSRRPSGVRISSPMGGSLSPVSAPKPLTEWPPPRYTRHETLSQGRAMELIASGVPVFKGIRLSIPHAAEDYYHLYAACEGNGAIGTDSGEVYTEAFTACSLKLLGTGRPDHPWETLEQPSMAFYYGVRPGTTTLNQWVSLSGKMNPTLELRDPGIIPREVELSTILERLIFLEKGFEEEYEDLMYKNLYRNLLRDPDRLLHPHRAMEKQISDLIMVLSRREWIDFSRLENQVVAKFFANANYTEDGRYKLFFHQLLLSMELYLRIQSKQHSEYAKEKLVAQLPPCIKWDLALARRWKDCMSIEKFESGRNPETIRFHLPLKKIQVKALRKFARAMKWPNLFKVDDILKERDVDAIPLENRSSDAMSYFTGMILPGCTLPWLIMNSLIDCDGDAGSNVLAALTHMHPHSGFQYGGQTYWSSTSIVGKVLAPTCREVGGWIGPARPAPDLSRIQIARIRQRRPKQRLTVSDVGSMTERSDCLGPPSDRYPVSEYQLVLPENDPFLVVNTIRIEKLALKTVSSSPGSRSPSRSPSQSRYRDQPLTYDAAVQFAIDGKSWPLRLSYDVSFISAYPCSKGPHPLFFDYVYKAVKIDELLTVRDWGGLNMNINPGSGRGSPSREAGESGANDGEEDEEKVLAVEAFGVADNEVLARAWCSHWGLSAIIADMEKTCMACAIREAYASCLNVVILVDGESCDGDSYVV</sequence>
<evidence type="ECO:0000256" key="1">
    <source>
        <dbReference type="SAM" id="MobiDB-lite"/>
    </source>
</evidence>
<evidence type="ECO:0000313" key="2">
    <source>
        <dbReference type="EMBL" id="KAK2624332.1"/>
    </source>
</evidence>
<proteinExistence type="predicted"/>
<dbReference type="AlphaFoldDB" id="A0AAD9WAE1"/>
<comment type="caution">
    <text evidence="2">The sequence shown here is derived from an EMBL/GenBank/DDBJ whole genome shotgun (WGS) entry which is preliminary data.</text>
</comment>
<feature type="region of interest" description="Disordered" evidence="1">
    <location>
        <begin position="675"/>
        <end position="696"/>
    </location>
</feature>
<evidence type="ECO:0000313" key="3">
    <source>
        <dbReference type="Proteomes" id="UP001285354"/>
    </source>
</evidence>
<dbReference type="Proteomes" id="UP001285354">
    <property type="component" value="Unassembled WGS sequence"/>
</dbReference>
<protein>
    <recommendedName>
        <fullName evidence="4">Vtc domain-containing protein</fullName>
    </recommendedName>
</protein>
<feature type="compositionally biased region" description="Basic and acidic residues" evidence="1">
    <location>
        <begin position="16"/>
        <end position="45"/>
    </location>
</feature>
<dbReference type="PANTHER" id="PTHR42345:SF1">
    <property type="entry name" value="VTC DOMAIN-CONTAINING PROTEIN"/>
    <property type="match status" value="1"/>
</dbReference>
<gene>
    <name evidence="2" type="ORF">QTJ16_006282</name>
</gene>
<dbReference type="PANTHER" id="PTHR42345">
    <property type="entry name" value="TPR_REGION DOMAIN-CONTAINING PROTEIN"/>
    <property type="match status" value="1"/>
</dbReference>
<feature type="compositionally biased region" description="Basic residues" evidence="1">
    <location>
        <begin position="50"/>
        <end position="63"/>
    </location>
</feature>
<accession>A0AAD9WAE1</accession>
<feature type="region of interest" description="Disordered" evidence="1">
    <location>
        <begin position="1"/>
        <end position="105"/>
    </location>
</feature>
<name>A0AAD9WAE1_9HELO</name>
<evidence type="ECO:0008006" key="4">
    <source>
        <dbReference type="Google" id="ProtNLM"/>
    </source>
</evidence>
<organism evidence="2 3">
    <name type="scientific">Diplocarpon rosae</name>
    <dbReference type="NCBI Taxonomy" id="946125"/>
    <lineage>
        <taxon>Eukaryota</taxon>
        <taxon>Fungi</taxon>
        <taxon>Dikarya</taxon>
        <taxon>Ascomycota</taxon>
        <taxon>Pezizomycotina</taxon>
        <taxon>Leotiomycetes</taxon>
        <taxon>Helotiales</taxon>
        <taxon>Drepanopezizaceae</taxon>
        <taxon>Diplocarpon</taxon>
    </lineage>
</organism>
<reference evidence="2" key="1">
    <citation type="submission" date="2023-06" db="EMBL/GenBank/DDBJ databases">
        <title>Draft genome of Marssonina rosae.</title>
        <authorList>
            <person name="Cheng Q."/>
        </authorList>
    </citation>
    <scope>NUCLEOTIDE SEQUENCE</scope>
    <source>
        <strain evidence="2">R4</strain>
    </source>
</reference>
<feature type="compositionally biased region" description="Low complexity" evidence="1">
    <location>
        <begin position="64"/>
        <end position="81"/>
    </location>
</feature>
<keyword evidence="3" id="KW-1185">Reference proteome</keyword>